<accession>A0A8H7AL04</accession>
<protein>
    <submittedName>
        <fullName evidence="1">Uncharacterized protein</fullName>
    </submittedName>
</protein>
<evidence type="ECO:0000313" key="2">
    <source>
        <dbReference type="Proteomes" id="UP000606974"/>
    </source>
</evidence>
<sequence length="78" mass="8973">MDLRSWDTVPMFYSDKYTNLFIVSRMLSFLSHAPLSVPSPSWFLPGTIMILPRHGRALGQVNNTFRLPRTPGPINRVR</sequence>
<proteinExistence type="predicted"/>
<evidence type="ECO:0000313" key="1">
    <source>
        <dbReference type="EMBL" id="KAF7508897.1"/>
    </source>
</evidence>
<comment type="caution">
    <text evidence="1">The sequence shown here is derived from an EMBL/GenBank/DDBJ whole genome shotgun (WGS) entry which is preliminary data.</text>
</comment>
<name>A0A8H7AL04_9EURO</name>
<gene>
    <name evidence="1" type="ORF">GJ744_008606</name>
</gene>
<dbReference type="EMBL" id="JAACFV010000048">
    <property type="protein sequence ID" value="KAF7508897.1"/>
    <property type="molecule type" value="Genomic_DNA"/>
</dbReference>
<keyword evidence="2" id="KW-1185">Reference proteome</keyword>
<dbReference type="Proteomes" id="UP000606974">
    <property type="component" value="Unassembled WGS sequence"/>
</dbReference>
<organism evidence="1 2">
    <name type="scientific">Endocarpon pusillum</name>
    <dbReference type="NCBI Taxonomy" id="364733"/>
    <lineage>
        <taxon>Eukaryota</taxon>
        <taxon>Fungi</taxon>
        <taxon>Dikarya</taxon>
        <taxon>Ascomycota</taxon>
        <taxon>Pezizomycotina</taxon>
        <taxon>Eurotiomycetes</taxon>
        <taxon>Chaetothyriomycetidae</taxon>
        <taxon>Verrucariales</taxon>
        <taxon>Verrucariaceae</taxon>
        <taxon>Endocarpon</taxon>
    </lineage>
</organism>
<reference evidence="1" key="1">
    <citation type="submission" date="2020-02" db="EMBL/GenBank/DDBJ databases">
        <authorList>
            <person name="Palmer J.M."/>
        </authorList>
    </citation>
    <scope>NUCLEOTIDE SEQUENCE</scope>
    <source>
        <strain evidence="1">EPUS1.4</strain>
        <tissue evidence="1">Thallus</tissue>
    </source>
</reference>
<dbReference type="AlphaFoldDB" id="A0A8H7AL04"/>